<evidence type="ECO:0000256" key="1">
    <source>
        <dbReference type="ARBA" id="ARBA00001933"/>
    </source>
</evidence>
<dbReference type="CDD" id="cd00609">
    <property type="entry name" value="AAT_like"/>
    <property type="match status" value="1"/>
</dbReference>
<evidence type="ECO:0000256" key="4">
    <source>
        <dbReference type="ARBA" id="ARBA00023239"/>
    </source>
</evidence>
<proteinExistence type="inferred from homology"/>
<comment type="cofactor">
    <cofactor evidence="1">
        <name>pyridoxal 5'-phosphate</name>
        <dbReference type="ChEBI" id="CHEBI:597326"/>
    </cofactor>
</comment>
<keyword evidence="8" id="KW-1185">Reference proteome</keyword>
<dbReference type="InterPro" id="IPR015422">
    <property type="entry name" value="PyrdxlP-dep_Trfase_small"/>
</dbReference>
<dbReference type="GO" id="GO:0030170">
    <property type="term" value="F:pyridoxal phosphate binding"/>
    <property type="evidence" value="ECO:0007669"/>
    <property type="project" value="InterPro"/>
</dbReference>
<evidence type="ECO:0000256" key="3">
    <source>
        <dbReference type="ARBA" id="ARBA00022898"/>
    </source>
</evidence>
<dbReference type="InterPro" id="IPR051798">
    <property type="entry name" value="Class-II_PLP-Dep_Aminotrans"/>
</dbReference>
<dbReference type="RefSeq" id="WP_085804407.1">
    <property type="nucleotide sequence ID" value="NZ_FWFX01000002.1"/>
</dbReference>
<dbReference type="Proteomes" id="UP000193061">
    <property type="component" value="Unassembled WGS sequence"/>
</dbReference>
<dbReference type="Gene3D" id="3.40.640.10">
    <property type="entry name" value="Type I PLP-dependent aspartate aminotransferase-like (Major domain)"/>
    <property type="match status" value="1"/>
</dbReference>
<dbReference type="InterPro" id="IPR015421">
    <property type="entry name" value="PyrdxlP-dep_Trfase_major"/>
</dbReference>
<evidence type="ECO:0000259" key="6">
    <source>
        <dbReference type="Pfam" id="PF00155"/>
    </source>
</evidence>
<gene>
    <name evidence="7" type="primary">patB</name>
    <name evidence="7" type="ORF">ROA7450_00867</name>
</gene>
<dbReference type="SUPFAM" id="SSF53383">
    <property type="entry name" value="PLP-dependent transferases"/>
    <property type="match status" value="1"/>
</dbReference>
<dbReference type="GO" id="GO:0047804">
    <property type="term" value="F:cysteine-S-conjugate beta-lyase activity"/>
    <property type="evidence" value="ECO:0007669"/>
    <property type="project" value="UniProtKB-EC"/>
</dbReference>
<keyword evidence="3" id="KW-0663">Pyridoxal phosphate</keyword>
<keyword evidence="4 7" id="KW-0456">Lyase</keyword>
<dbReference type="PANTHER" id="PTHR43525">
    <property type="entry name" value="PROTEIN MALY"/>
    <property type="match status" value="1"/>
</dbReference>
<dbReference type="Gene3D" id="3.90.1150.10">
    <property type="entry name" value="Aspartate Aminotransferase, domain 1"/>
    <property type="match status" value="1"/>
</dbReference>
<dbReference type="AlphaFoldDB" id="A0A1X6YKZ6"/>
<organism evidence="7 8">
    <name type="scientific">Roseovarius albus</name>
    <dbReference type="NCBI Taxonomy" id="1247867"/>
    <lineage>
        <taxon>Bacteria</taxon>
        <taxon>Pseudomonadati</taxon>
        <taxon>Pseudomonadota</taxon>
        <taxon>Alphaproteobacteria</taxon>
        <taxon>Rhodobacterales</taxon>
        <taxon>Roseobacteraceae</taxon>
        <taxon>Roseovarius</taxon>
    </lineage>
</organism>
<dbReference type="PANTHER" id="PTHR43525:SF1">
    <property type="entry name" value="PROTEIN MALY"/>
    <property type="match status" value="1"/>
</dbReference>
<feature type="domain" description="Aminotransferase class I/classII large" evidence="6">
    <location>
        <begin position="45"/>
        <end position="382"/>
    </location>
</feature>
<dbReference type="EC" id="4.4.1.13" evidence="2"/>
<sequence length="390" mass="43188">MSFDDIIDRHGTNSTKWDGMAAFTGVSAPDGIAMWIADKDFAAPDFIQEAAKKQVDLANYGYFTGENELKESVAWWMKARHNWEIKTDWITNTYGLGNAIALCINVYSEPGDEIIMFTPVYHEFTSKVLRAGRTPKQWAMPIENGVYQLDLEGLEATLTGKEKVVLFCSPHNPAGRIWTPDELRDLSAFCARNDLVLVSDDIHHDLVYPGQTYTPMLNAAPDAAAHSVILTASSKTFSTAGVRLGSVTIPDAGLRERFKSFVNALNIQPNLFGKVLTQAAYSERGAAYVDELAAYLDGNHRMFLDGMAQIPGVVPMPMQATYLSWMDFTNTGMNMAEVTKRVKQEARVAPSIGAEFGKGGENFLRFNIALPRPLLQEALERLQTAFADLQ</sequence>
<dbReference type="InterPro" id="IPR004839">
    <property type="entry name" value="Aminotransferase_I/II_large"/>
</dbReference>
<dbReference type="Pfam" id="PF00155">
    <property type="entry name" value="Aminotran_1_2"/>
    <property type="match status" value="1"/>
</dbReference>
<accession>A0A1X6YKZ6</accession>
<name>A0A1X6YKZ6_9RHOB</name>
<dbReference type="OrthoDB" id="3224382at2"/>
<dbReference type="EMBL" id="FWFX01000002">
    <property type="protein sequence ID" value="SLN22639.1"/>
    <property type="molecule type" value="Genomic_DNA"/>
</dbReference>
<protein>
    <recommendedName>
        <fullName evidence="2">cysteine-S-conjugate beta-lyase</fullName>
        <ecNumber evidence="2">4.4.1.13</ecNumber>
    </recommendedName>
</protein>
<evidence type="ECO:0000313" key="7">
    <source>
        <dbReference type="EMBL" id="SLN22639.1"/>
    </source>
</evidence>
<evidence type="ECO:0000256" key="2">
    <source>
        <dbReference type="ARBA" id="ARBA00012224"/>
    </source>
</evidence>
<dbReference type="InterPro" id="IPR015424">
    <property type="entry name" value="PyrdxlP-dep_Trfase"/>
</dbReference>
<comment type="similarity">
    <text evidence="5">Belongs to the class-II pyridoxal-phosphate-dependent aminotransferase family. MalY/PatB cystathionine beta-lyase subfamily.</text>
</comment>
<evidence type="ECO:0000313" key="8">
    <source>
        <dbReference type="Proteomes" id="UP000193061"/>
    </source>
</evidence>
<reference evidence="7 8" key="1">
    <citation type="submission" date="2017-03" db="EMBL/GenBank/DDBJ databases">
        <authorList>
            <person name="Afonso C.L."/>
            <person name="Miller P.J."/>
            <person name="Scott M.A."/>
            <person name="Spackman E."/>
            <person name="Goraichik I."/>
            <person name="Dimitrov K.M."/>
            <person name="Suarez D.L."/>
            <person name="Swayne D.E."/>
        </authorList>
    </citation>
    <scope>NUCLEOTIDE SEQUENCE [LARGE SCALE GENOMIC DNA]</scope>
    <source>
        <strain evidence="7 8">CECT 7450</strain>
    </source>
</reference>
<dbReference type="InterPro" id="IPR027619">
    <property type="entry name" value="C-S_lyase_PatB-like"/>
</dbReference>
<evidence type="ECO:0000256" key="5">
    <source>
        <dbReference type="ARBA" id="ARBA00037974"/>
    </source>
</evidence>
<dbReference type="NCBIfam" id="TIGR04350">
    <property type="entry name" value="C_S_lyase_PatB"/>
    <property type="match status" value="1"/>
</dbReference>